<evidence type="ECO:0000313" key="2">
    <source>
        <dbReference type="Proteomes" id="UP001060085"/>
    </source>
</evidence>
<name>A0ACC0AQK8_CATRO</name>
<comment type="caution">
    <text evidence="1">The sequence shown here is derived from an EMBL/GenBank/DDBJ whole genome shotgun (WGS) entry which is preliminary data.</text>
</comment>
<organism evidence="1 2">
    <name type="scientific">Catharanthus roseus</name>
    <name type="common">Madagascar periwinkle</name>
    <name type="synonym">Vinca rosea</name>
    <dbReference type="NCBI Taxonomy" id="4058"/>
    <lineage>
        <taxon>Eukaryota</taxon>
        <taxon>Viridiplantae</taxon>
        <taxon>Streptophyta</taxon>
        <taxon>Embryophyta</taxon>
        <taxon>Tracheophyta</taxon>
        <taxon>Spermatophyta</taxon>
        <taxon>Magnoliopsida</taxon>
        <taxon>eudicotyledons</taxon>
        <taxon>Gunneridae</taxon>
        <taxon>Pentapetalae</taxon>
        <taxon>asterids</taxon>
        <taxon>lamiids</taxon>
        <taxon>Gentianales</taxon>
        <taxon>Apocynaceae</taxon>
        <taxon>Rauvolfioideae</taxon>
        <taxon>Vinceae</taxon>
        <taxon>Catharanthinae</taxon>
        <taxon>Catharanthus</taxon>
    </lineage>
</organism>
<evidence type="ECO:0000313" key="1">
    <source>
        <dbReference type="EMBL" id="KAI5661771.1"/>
    </source>
</evidence>
<accession>A0ACC0AQK8</accession>
<dbReference type="EMBL" id="CM044705">
    <property type="protein sequence ID" value="KAI5661771.1"/>
    <property type="molecule type" value="Genomic_DNA"/>
</dbReference>
<gene>
    <name evidence="1" type="ORF">M9H77_21094</name>
</gene>
<protein>
    <submittedName>
        <fullName evidence="1">Uncharacterized protein</fullName>
    </submittedName>
</protein>
<sequence length="326" mass="37504">MEVQSVEFRKAQAHIWNQVFSFTTCASLKCAVQLGIADAIDDHGKPMSLFYLTKALQINPSKAPYIQRLMGILVNSGFFSQDKLTYYSLTPSSRLLLKKEALNLRAAVEIMLDPAELKAWSSLSDWFKDEKCRTAFEMVHGKNFWDFYAEESIHGEIFNRAMSTDSQLISKLLVTEYKFLFEGLTSLFPKLKCTVFDLPHVVANLESKENLEFVGGDMFERIPNAKIVLHNWNDEDCVKKLKKCNEAIPGKEKSGKVIIIDILMDSKKEDYESLQAQISMDLQMMVLLDAKERREKEWAILFQKSGFSGYKIFSMFDYRSIIEVYP</sequence>
<keyword evidence="2" id="KW-1185">Reference proteome</keyword>
<reference evidence="2" key="1">
    <citation type="journal article" date="2023" name="Nat. Plants">
        <title>Single-cell RNA sequencing provides a high-resolution roadmap for understanding the multicellular compartmentation of specialized metabolism.</title>
        <authorList>
            <person name="Sun S."/>
            <person name="Shen X."/>
            <person name="Li Y."/>
            <person name="Li Y."/>
            <person name="Wang S."/>
            <person name="Li R."/>
            <person name="Zhang H."/>
            <person name="Shen G."/>
            <person name="Guo B."/>
            <person name="Wei J."/>
            <person name="Xu J."/>
            <person name="St-Pierre B."/>
            <person name="Chen S."/>
            <person name="Sun C."/>
        </authorList>
    </citation>
    <scope>NUCLEOTIDE SEQUENCE [LARGE SCALE GENOMIC DNA]</scope>
</reference>
<proteinExistence type="predicted"/>
<dbReference type="Proteomes" id="UP001060085">
    <property type="component" value="Linkage Group LG05"/>
</dbReference>